<gene>
    <name evidence="4" type="ORF">IX53_07485</name>
</gene>
<evidence type="ECO:0008006" key="6">
    <source>
        <dbReference type="Google" id="ProtNLM"/>
    </source>
</evidence>
<proteinExistence type="inferred from homology"/>
<comment type="similarity">
    <text evidence="1">Belongs to the bacterial solute-binding protein 1 family.</text>
</comment>
<dbReference type="Pfam" id="PF01547">
    <property type="entry name" value="SBP_bac_1"/>
    <property type="match status" value="1"/>
</dbReference>
<dbReference type="STRING" id="1330330.IX53_07485"/>
<name>A0A0G2Z7Z9_9BACT</name>
<dbReference type="EMBL" id="CP011232">
    <property type="protein sequence ID" value="AKI97682.1"/>
    <property type="molecule type" value="Genomic_DNA"/>
</dbReference>
<evidence type="ECO:0000256" key="3">
    <source>
        <dbReference type="ARBA" id="ARBA00022729"/>
    </source>
</evidence>
<evidence type="ECO:0000313" key="4">
    <source>
        <dbReference type="EMBL" id="AKI97682.1"/>
    </source>
</evidence>
<organism evidence="4 5">
    <name type="scientific">Kosmotoga pacifica</name>
    <dbReference type="NCBI Taxonomy" id="1330330"/>
    <lineage>
        <taxon>Bacteria</taxon>
        <taxon>Thermotogati</taxon>
        <taxon>Thermotogota</taxon>
        <taxon>Thermotogae</taxon>
        <taxon>Kosmotogales</taxon>
        <taxon>Kosmotogaceae</taxon>
        <taxon>Kosmotoga</taxon>
    </lineage>
</organism>
<dbReference type="PANTHER" id="PTHR43649">
    <property type="entry name" value="ARABINOSE-BINDING PROTEIN-RELATED"/>
    <property type="match status" value="1"/>
</dbReference>
<evidence type="ECO:0000256" key="2">
    <source>
        <dbReference type="ARBA" id="ARBA00022448"/>
    </source>
</evidence>
<dbReference type="PATRIC" id="fig|1330330.3.peg.1515"/>
<dbReference type="Proteomes" id="UP000035159">
    <property type="component" value="Chromosome"/>
</dbReference>
<keyword evidence="2" id="KW-0813">Transport</keyword>
<dbReference type="InterPro" id="IPR006059">
    <property type="entry name" value="SBP"/>
</dbReference>
<dbReference type="PANTHER" id="PTHR43649:SF34">
    <property type="entry name" value="ABC TRANSPORTER PERIPLASMIC-BINDING PROTEIN YCJN-RELATED"/>
    <property type="match status" value="1"/>
</dbReference>
<dbReference type="RefSeq" id="WP_047754817.1">
    <property type="nucleotide sequence ID" value="NZ_CAJUHA010000017.1"/>
</dbReference>
<protein>
    <recommendedName>
        <fullName evidence="6">ABC transporter substrate-binding protein</fullName>
    </recommendedName>
</protein>
<sequence length="422" mass="47451">MRKVFGIVLILCVTGIILAGTTIDFMMMSGSGARDFINEAVPLFEKETGIKVNVEFTSWREGWTKLMAMVASGQGPDVTQVGTTWVGALQATGAFVDLTSKADYFGGEDYFLGGPWKTRGYDNRMYAVPWFADIRALVYRKDLMEKYDLPNPPKTWGDLLYAAIFLKEKGEMEYPVGLRGKGNGHYVGSFLWQNNADIISEDGEEVLLDSEKAFESVKFWADMLGKYKVMSPGLADMGHNEICVSFFNGDVAFMYPGPWFVLKVDRKISEEWLKSGKVGIALQPGKNENLRTGFVGGSNLMISVESKKKEAAMKWIKFLTRPEIQALLAEKMFVAPTVKAAYDEPFFDQEPYAQMWKDFRVIGDAGSHYPIHPAWGAMERFVPQIIVDIFSANANNKLTDETIRSLLNKYDKELQDALDSYK</sequence>
<dbReference type="InterPro" id="IPR050490">
    <property type="entry name" value="Bact_solute-bd_prot1"/>
</dbReference>
<dbReference type="Gene3D" id="3.40.190.10">
    <property type="entry name" value="Periplasmic binding protein-like II"/>
    <property type="match status" value="2"/>
</dbReference>
<accession>A0A0G2Z7Z9</accession>
<dbReference type="KEGG" id="kpf:IX53_07485"/>
<keyword evidence="3" id="KW-0732">Signal</keyword>
<dbReference type="SUPFAM" id="SSF53850">
    <property type="entry name" value="Periplasmic binding protein-like II"/>
    <property type="match status" value="1"/>
</dbReference>
<dbReference type="OrthoDB" id="9772007at2"/>
<keyword evidence="5" id="KW-1185">Reference proteome</keyword>
<evidence type="ECO:0000256" key="1">
    <source>
        <dbReference type="ARBA" id="ARBA00008520"/>
    </source>
</evidence>
<reference evidence="4 5" key="1">
    <citation type="submission" date="2015-04" db="EMBL/GenBank/DDBJ databases">
        <title>Complete Genome Sequence of Kosmotoga pacifica SLHLJ1.</title>
        <authorList>
            <person name="Jiang L.J."/>
            <person name="Shao Z.Z."/>
            <person name="Jebbar M."/>
        </authorList>
    </citation>
    <scope>NUCLEOTIDE SEQUENCE [LARGE SCALE GENOMIC DNA]</scope>
    <source>
        <strain evidence="4 5">SLHLJ1</strain>
    </source>
</reference>
<dbReference type="AlphaFoldDB" id="A0A0G2Z7Z9"/>
<evidence type="ECO:0000313" key="5">
    <source>
        <dbReference type="Proteomes" id="UP000035159"/>
    </source>
</evidence>